<dbReference type="KEGG" id="nasi:112413728"/>
<proteinExistence type="predicted"/>
<evidence type="ECO:0000313" key="2">
    <source>
        <dbReference type="Proteomes" id="UP000252040"/>
    </source>
</evidence>
<dbReference type="AlphaFoldDB" id="A0A341D3M2"/>
<evidence type="ECO:0000313" key="3">
    <source>
        <dbReference type="RefSeq" id="XP_024621539.1"/>
    </source>
</evidence>
<reference evidence="3" key="1">
    <citation type="submission" date="2025-08" db="UniProtKB">
        <authorList>
            <consortium name="RefSeq"/>
        </authorList>
    </citation>
    <scope>IDENTIFICATION</scope>
    <source>
        <tissue evidence="3">Meat</tissue>
    </source>
</reference>
<feature type="compositionally biased region" description="Low complexity" evidence="1">
    <location>
        <begin position="93"/>
        <end position="107"/>
    </location>
</feature>
<accession>A0A341D3M2</accession>
<protein>
    <submittedName>
        <fullName evidence="3">Uncharacterized protein LOC112413728</fullName>
    </submittedName>
</protein>
<feature type="region of interest" description="Disordered" evidence="1">
    <location>
        <begin position="1"/>
        <end position="186"/>
    </location>
</feature>
<dbReference type="RefSeq" id="XP_024621539.1">
    <property type="nucleotide sequence ID" value="XM_024765771.1"/>
</dbReference>
<gene>
    <name evidence="3" type="primary">LOC112413728</name>
</gene>
<evidence type="ECO:0000256" key="1">
    <source>
        <dbReference type="SAM" id="MobiDB-lite"/>
    </source>
</evidence>
<organism evidence="2 3">
    <name type="scientific">Neophocaena asiaeorientalis asiaeorientalis</name>
    <name type="common">Yangtze finless porpoise</name>
    <name type="synonym">Neophocaena phocaenoides subsp. asiaeorientalis</name>
    <dbReference type="NCBI Taxonomy" id="1706337"/>
    <lineage>
        <taxon>Eukaryota</taxon>
        <taxon>Metazoa</taxon>
        <taxon>Chordata</taxon>
        <taxon>Craniata</taxon>
        <taxon>Vertebrata</taxon>
        <taxon>Euteleostomi</taxon>
        <taxon>Mammalia</taxon>
        <taxon>Eutheria</taxon>
        <taxon>Laurasiatheria</taxon>
        <taxon>Artiodactyla</taxon>
        <taxon>Whippomorpha</taxon>
        <taxon>Cetacea</taxon>
        <taxon>Odontoceti</taxon>
        <taxon>Phocoenidae</taxon>
        <taxon>Neophocaena</taxon>
    </lineage>
</organism>
<sequence>MKPQPGAGTGGARQPPQCVSGPTSPHHHPQHLPKNQTHKTLPAFSSLPSAERERPGTRASTGEGTRAAEQFGAASGTEERWLRFSTQQVAAARGPGPNRRSSPPDSGASPQTPGGSLRPAAPHNISRCKWPNRKTRRENYSQSGAADSGVPPPFARPWGSPSHPAPLRGGVSQLLSSPGRSGGPRRGGGVCHLVTLILASSQTHPSSLSQSSCWCC</sequence>
<name>A0A341D3M2_NEOAA</name>
<dbReference type="Proteomes" id="UP000252040">
    <property type="component" value="Unplaced"/>
</dbReference>
<dbReference type="GeneID" id="112413728"/>
<dbReference type="InParanoid" id="A0A341D3M2"/>
<keyword evidence="2" id="KW-1185">Reference proteome</keyword>